<evidence type="ECO:0000256" key="2">
    <source>
        <dbReference type="ARBA" id="ARBA00022448"/>
    </source>
</evidence>
<dbReference type="AlphaFoldDB" id="A0A073IYL0"/>
<evidence type="ECO:0000256" key="3">
    <source>
        <dbReference type="ARBA" id="ARBA00022729"/>
    </source>
</evidence>
<dbReference type="InterPro" id="IPR001188">
    <property type="entry name" value="Sperm_putr-bd"/>
</dbReference>
<sequence length="370" mass="41222">MSNFQFSRRALLKNGLTAGAVLAAPSVVRAQEVRELTMLTWAGHADPEVVGPFEQAHNVRIRAKEYVGGDQMLAQFAQSPVGTYDVILADAEYVSQLYQADYIEQLDPADYPFDDFFPEFQKFEGHWYDDRLYAVFLRFGFLGLSHNLDAISVSEARNYKAMWQENLRGKVGQFDWHLPNFGTMSLIEGNAAPFDLDAGAWQQVQDAALTLRPQVRGFYDYGGTLSALRSGEVAAIPGIGDWITGVLQRDGANVATTIPEQGGLQWTESLSIGKGSRNQDLAKEFIRYMMSPRGQVATATLKAYPAMVPTRAGWAMLNETNPNEAARQNMNLAGANALDEIRAGRIQLRRLPVQQSLESWNDAWVRYKNA</sequence>
<evidence type="ECO:0000256" key="1">
    <source>
        <dbReference type="ARBA" id="ARBA00004418"/>
    </source>
</evidence>
<keyword evidence="2" id="KW-0813">Transport</keyword>
<proteinExistence type="predicted"/>
<dbReference type="InterPro" id="IPR006311">
    <property type="entry name" value="TAT_signal"/>
</dbReference>
<evidence type="ECO:0000256" key="5">
    <source>
        <dbReference type="SAM" id="SignalP"/>
    </source>
</evidence>
<feature type="signal peptide" evidence="5">
    <location>
        <begin position="1"/>
        <end position="23"/>
    </location>
</feature>
<keyword evidence="3 5" id="KW-0732">Signal</keyword>
<dbReference type="GeneID" id="68868409"/>
<dbReference type="SUPFAM" id="SSF53850">
    <property type="entry name" value="Periplasmic binding protein-like II"/>
    <property type="match status" value="1"/>
</dbReference>
<organism evidence="6 7">
    <name type="scientific">Pseudosulfitobacter pseudonitzschiae</name>
    <dbReference type="NCBI Taxonomy" id="1402135"/>
    <lineage>
        <taxon>Bacteria</taxon>
        <taxon>Pseudomonadati</taxon>
        <taxon>Pseudomonadota</taxon>
        <taxon>Alphaproteobacteria</taxon>
        <taxon>Rhodobacterales</taxon>
        <taxon>Roseobacteraceae</taxon>
        <taxon>Pseudosulfitobacter</taxon>
    </lineage>
</organism>
<dbReference type="Gene3D" id="3.40.190.10">
    <property type="entry name" value="Periplasmic binding protein-like II"/>
    <property type="match status" value="2"/>
</dbReference>
<name>A0A073IYL0_9RHOB</name>
<dbReference type="GO" id="GO:0042597">
    <property type="term" value="C:periplasmic space"/>
    <property type="evidence" value="ECO:0007669"/>
    <property type="project" value="UniProtKB-SubCell"/>
</dbReference>
<dbReference type="RefSeq" id="WP_037928252.1">
    <property type="nucleotide sequence ID" value="NZ_CP054599.1"/>
</dbReference>
<comment type="caution">
    <text evidence="6">The sequence shown here is derived from an EMBL/GenBank/DDBJ whole genome shotgun (WGS) entry which is preliminary data.</text>
</comment>
<dbReference type="PANTHER" id="PTHR30222">
    <property type="entry name" value="SPERMIDINE/PUTRESCINE-BINDING PERIPLASMIC PROTEIN"/>
    <property type="match status" value="1"/>
</dbReference>
<protein>
    <submittedName>
        <fullName evidence="6">ABC transporter substrate-binding protein</fullName>
    </submittedName>
</protein>
<accession>A0A073IYL0</accession>
<dbReference type="OrthoDB" id="6776301at2"/>
<dbReference type="PROSITE" id="PS51318">
    <property type="entry name" value="TAT"/>
    <property type="match status" value="1"/>
</dbReference>
<evidence type="ECO:0000313" key="6">
    <source>
        <dbReference type="EMBL" id="KEJ94834.1"/>
    </source>
</evidence>
<dbReference type="GO" id="GO:0019808">
    <property type="term" value="F:polyamine binding"/>
    <property type="evidence" value="ECO:0007669"/>
    <property type="project" value="InterPro"/>
</dbReference>
<evidence type="ECO:0000313" key="7">
    <source>
        <dbReference type="Proteomes" id="UP000027746"/>
    </source>
</evidence>
<dbReference type="Proteomes" id="UP000027746">
    <property type="component" value="Unassembled WGS sequence"/>
</dbReference>
<dbReference type="CDD" id="cd13590">
    <property type="entry name" value="PBP2_PotD_PotF_like"/>
    <property type="match status" value="1"/>
</dbReference>
<keyword evidence="7" id="KW-1185">Reference proteome</keyword>
<gene>
    <name evidence="6" type="ORF">SUH3_23920</name>
</gene>
<dbReference type="InterPro" id="IPR006059">
    <property type="entry name" value="SBP"/>
</dbReference>
<dbReference type="Pfam" id="PF13416">
    <property type="entry name" value="SBP_bac_8"/>
    <property type="match status" value="1"/>
</dbReference>
<dbReference type="PANTHER" id="PTHR30222:SF17">
    <property type="entry name" value="SPERMIDINE_PUTRESCINE-BINDING PERIPLASMIC PROTEIN"/>
    <property type="match status" value="1"/>
</dbReference>
<evidence type="ECO:0000256" key="4">
    <source>
        <dbReference type="ARBA" id="ARBA00022764"/>
    </source>
</evidence>
<keyword evidence="4" id="KW-0574">Periplasm</keyword>
<dbReference type="EMBL" id="JAMD01000009">
    <property type="protein sequence ID" value="KEJ94834.1"/>
    <property type="molecule type" value="Genomic_DNA"/>
</dbReference>
<dbReference type="GO" id="GO:0015846">
    <property type="term" value="P:polyamine transport"/>
    <property type="evidence" value="ECO:0007669"/>
    <property type="project" value="InterPro"/>
</dbReference>
<feature type="chain" id="PRO_5001690129" evidence="5">
    <location>
        <begin position="24"/>
        <end position="370"/>
    </location>
</feature>
<comment type="subcellular location">
    <subcellularLocation>
        <location evidence="1">Periplasm</location>
    </subcellularLocation>
</comment>
<dbReference type="PRINTS" id="PR00909">
    <property type="entry name" value="SPERMDNBNDNG"/>
</dbReference>
<reference evidence="6 7" key="1">
    <citation type="submission" date="2014-01" db="EMBL/GenBank/DDBJ databases">
        <title>Sulfitobacter sp. H3 (MCCC 1A00686) Genome Sequencing.</title>
        <authorList>
            <person name="Lai Q."/>
            <person name="Hong Z."/>
        </authorList>
    </citation>
    <scope>NUCLEOTIDE SEQUENCE [LARGE SCALE GENOMIC DNA]</scope>
    <source>
        <strain evidence="6 7">H3</strain>
    </source>
</reference>